<dbReference type="Proteomes" id="UP000282654">
    <property type="component" value="Unassembled WGS sequence"/>
</dbReference>
<protein>
    <submittedName>
        <fullName evidence="2">Putative FmdB family regulatory protein</fullName>
    </submittedName>
</protein>
<dbReference type="RefSeq" id="WP_123930855.1">
    <property type="nucleotide sequence ID" value="NZ_RKRE01000003.1"/>
</dbReference>
<evidence type="ECO:0000313" key="3">
    <source>
        <dbReference type="Proteomes" id="UP000282654"/>
    </source>
</evidence>
<dbReference type="SMART" id="SM00834">
    <property type="entry name" value="CxxC_CXXC_SSSS"/>
    <property type="match status" value="1"/>
</dbReference>
<evidence type="ECO:0000259" key="1">
    <source>
        <dbReference type="SMART" id="SM00834"/>
    </source>
</evidence>
<reference evidence="2 3" key="1">
    <citation type="submission" date="2018-11" db="EMBL/GenBank/DDBJ databases">
        <title>Genomic Encyclopedia of Type Strains, Phase IV (KMG-IV): sequencing the most valuable type-strain genomes for metagenomic binning, comparative biology and taxonomic classification.</title>
        <authorList>
            <person name="Goeker M."/>
        </authorList>
    </citation>
    <scope>NUCLEOTIDE SEQUENCE [LARGE SCALE GENOMIC DNA]</scope>
    <source>
        <strain evidence="2 3">DSM 102936</strain>
    </source>
</reference>
<dbReference type="Pfam" id="PF09723">
    <property type="entry name" value="Zn_ribbon_8"/>
    <property type="match status" value="1"/>
</dbReference>
<evidence type="ECO:0000313" key="2">
    <source>
        <dbReference type="EMBL" id="RPF42562.1"/>
    </source>
</evidence>
<dbReference type="EMBL" id="RKRE01000003">
    <property type="protein sequence ID" value="RPF42562.1"/>
    <property type="molecule type" value="Genomic_DNA"/>
</dbReference>
<organism evidence="2 3">
    <name type="scientific">Thermodesulfitimonas autotrophica</name>
    <dbReference type="NCBI Taxonomy" id="1894989"/>
    <lineage>
        <taxon>Bacteria</taxon>
        <taxon>Bacillati</taxon>
        <taxon>Bacillota</taxon>
        <taxon>Clostridia</taxon>
        <taxon>Thermoanaerobacterales</taxon>
        <taxon>Thermoanaerobacteraceae</taxon>
        <taxon>Thermodesulfitimonas</taxon>
    </lineage>
</organism>
<dbReference type="NCBIfam" id="TIGR02605">
    <property type="entry name" value="CxxC_CxxC_SSSS"/>
    <property type="match status" value="1"/>
</dbReference>
<dbReference type="InterPro" id="IPR013429">
    <property type="entry name" value="Regulatory_FmdB_Zinc_ribbon"/>
</dbReference>
<accession>A0A3N5B151</accession>
<name>A0A3N5B151_9THEO</name>
<feature type="domain" description="Putative regulatory protein FmdB zinc ribbon" evidence="1">
    <location>
        <begin position="1"/>
        <end position="42"/>
    </location>
</feature>
<gene>
    <name evidence="2" type="ORF">EDD75_1663</name>
</gene>
<comment type="caution">
    <text evidence="2">The sequence shown here is derived from an EMBL/GenBank/DDBJ whole genome shotgun (WGS) entry which is preliminary data.</text>
</comment>
<keyword evidence="3" id="KW-1185">Reference proteome</keyword>
<proteinExistence type="predicted"/>
<dbReference type="Gene3D" id="2.20.28.30">
    <property type="entry name" value="RNA polymerase ii, chain L"/>
    <property type="match status" value="1"/>
</dbReference>
<dbReference type="OrthoDB" id="9813321at2"/>
<sequence length="79" mass="8642">MPTYDYRCQKCGHVWEARLNQGDTPPQSCPRCGSKELQRLFPAPHVAKSGSRPGGRTCCGREERCTTPPCTTGGGCRKS</sequence>
<dbReference type="AlphaFoldDB" id="A0A3N5B151"/>